<dbReference type="EMBL" id="CP047423">
    <property type="protein sequence ID" value="QPD02379.1"/>
    <property type="molecule type" value="Genomic_DNA"/>
</dbReference>
<evidence type="ECO:0008006" key="4">
    <source>
        <dbReference type="Google" id="ProtNLM"/>
    </source>
</evidence>
<reference evidence="2 3" key="1">
    <citation type="journal article" date="2020" name="ISME J.">
        <title>Enrichment and physiological characterization of a novel comammox Nitrospira indicates ammonium inhibition of complete nitrification.</title>
        <authorList>
            <person name="Sakoula D."/>
            <person name="Koch H."/>
            <person name="Frank J."/>
            <person name="Jetten M.S.M."/>
            <person name="van Kessel M.A.H.J."/>
            <person name="Lucker S."/>
        </authorList>
    </citation>
    <scope>NUCLEOTIDE SEQUENCE [LARGE SCALE GENOMIC DNA]</scope>
    <source>
        <strain evidence="2">Comreactor17</strain>
    </source>
</reference>
<name>A0A7S8FAV0_9BACT</name>
<dbReference type="InterPro" id="IPR002321">
    <property type="entry name" value="Cyt_c_II"/>
</dbReference>
<sequence>MIQKNMPCMNFTKVVMCVTVSTVGLASLLSLAVVVEAQHEHRHPMIKEGDPIGGRQDERVALDLSEQASVGMKLTMREHLEAIRDIVGALGRQDFERAAKVAHDELGFHKHHEAMQREAGATFPPKYHELAMAHHQAAEDVAKVIPSKDLKAILPQLEKTIGACVSCHQAYRL</sequence>
<evidence type="ECO:0000313" key="3">
    <source>
        <dbReference type="Proteomes" id="UP000593737"/>
    </source>
</evidence>
<keyword evidence="1" id="KW-0732">Signal</keyword>
<evidence type="ECO:0000256" key="1">
    <source>
        <dbReference type="SAM" id="SignalP"/>
    </source>
</evidence>
<evidence type="ECO:0000313" key="2">
    <source>
        <dbReference type="EMBL" id="QPD02379.1"/>
    </source>
</evidence>
<feature type="chain" id="PRO_5032908258" description="Cytochrome c" evidence="1">
    <location>
        <begin position="33"/>
        <end position="173"/>
    </location>
</feature>
<protein>
    <recommendedName>
        <fullName evidence="4">Cytochrome c</fullName>
    </recommendedName>
</protein>
<feature type="signal peptide" evidence="1">
    <location>
        <begin position="1"/>
        <end position="32"/>
    </location>
</feature>
<accession>A0A7S8FAV0</accession>
<dbReference type="GO" id="GO:0009055">
    <property type="term" value="F:electron transfer activity"/>
    <property type="evidence" value="ECO:0007669"/>
    <property type="project" value="InterPro"/>
</dbReference>
<organism evidence="2 3">
    <name type="scientific">Candidatus Nitrospira kreftii</name>
    <dbReference type="NCBI Taxonomy" id="2652173"/>
    <lineage>
        <taxon>Bacteria</taxon>
        <taxon>Pseudomonadati</taxon>
        <taxon>Nitrospirota</taxon>
        <taxon>Nitrospiria</taxon>
        <taxon>Nitrospirales</taxon>
        <taxon>Nitrospiraceae</taxon>
        <taxon>Nitrospira</taxon>
    </lineage>
</organism>
<dbReference type="KEGG" id="nkf:Nkreftii_000153"/>
<dbReference type="AlphaFoldDB" id="A0A7S8FAV0"/>
<dbReference type="InterPro" id="IPR010980">
    <property type="entry name" value="Cyt_c/b562"/>
</dbReference>
<dbReference type="SUPFAM" id="SSF47175">
    <property type="entry name" value="Cytochromes"/>
    <property type="match status" value="1"/>
</dbReference>
<dbReference type="GO" id="GO:0022900">
    <property type="term" value="P:electron transport chain"/>
    <property type="evidence" value="ECO:0007669"/>
    <property type="project" value="InterPro"/>
</dbReference>
<dbReference type="Gene3D" id="1.20.120.10">
    <property type="entry name" value="Cytochrome c/b562"/>
    <property type="match status" value="1"/>
</dbReference>
<dbReference type="GO" id="GO:0020037">
    <property type="term" value="F:heme binding"/>
    <property type="evidence" value="ECO:0007669"/>
    <property type="project" value="InterPro"/>
</dbReference>
<dbReference type="PROSITE" id="PS51009">
    <property type="entry name" value="CYTCII"/>
    <property type="match status" value="1"/>
</dbReference>
<proteinExistence type="predicted"/>
<dbReference type="Pfam" id="PF01322">
    <property type="entry name" value="Cytochrom_C_2"/>
    <property type="match status" value="1"/>
</dbReference>
<dbReference type="GO" id="GO:0005506">
    <property type="term" value="F:iron ion binding"/>
    <property type="evidence" value="ECO:0007669"/>
    <property type="project" value="InterPro"/>
</dbReference>
<gene>
    <name evidence="2" type="ORF">Nkreftii_000153</name>
</gene>
<dbReference type="Proteomes" id="UP000593737">
    <property type="component" value="Chromosome"/>
</dbReference>